<name>A0A4Q2S837_9ACTN</name>
<keyword evidence="3" id="KW-1185">Reference proteome</keyword>
<dbReference type="AlphaFoldDB" id="A0A4Q2S837"/>
<dbReference type="InterPro" id="IPR036388">
    <property type="entry name" value="WH-like_DNA-bd_sf"/>
</dbReference>
<dbReference type="CDD" id="cd00090">
    <property type="entry name" value="HTH_ARSR"/>
    <property type="match status" value="1"/>
</dbReference>
<dbReference type="InterPro" id="IPR011991">
    <property type="entry name" value="ArsR-like_HTH"/>
</dbReference>
<dbReference type="SUPFAM" id="SSF46785">
    <property type="entry name" value="Winged helix' DNA-binding domain"/>
    <property type="match status" value="1"/>
</dbReference>
<dbReference type="Pfam" id="PF12802">
    <property type="entry name" value="MarR_2"/>
    <property type="match status" value="1"/>
</dbReference>
<comment type="caution">
    <text evidence="2">The sequence shown here is derived from an EMBL/GenBank/DDBJ whole genome shotgun (WGS) entry which is preliminary data.</text>
</comment>
<dbReference type="InterPro" id="IPR036390">
    <property type="entry name" value="WH_DNA-bd_sf"/>
</dbReference>
<proteinExistence type="predicted"/>
<dbReference type="Proteomes" id="UP000293291">
    <property type="component" value="Unassembled WGS sequence"/>
</dbReference>
<evidence type="ECO:0000313" key="2">
    <source>
        <dbReference type="EMBL" id="RYB98645.1"/>
    </source>
</evidence>
<dbReference type="OrthoDB" id="371140at2"/>
<dbReference type="EMBL" id="SDWU01000022">
    <property type="protein sequence ID" value="RYB98645.1"/>
    <property type="molecule type" value="Genomic_DNA"/>
</dbReference>
<protein>
    <submittedName>
        <fullName evidence="2">ArsR family transcriptional regulator</fullName>
    </submittedName>
</protein>
<accession>A0A4Q2S837</accession>
<evidence type="ECO:0000313" key="3">
    <source>
        <dbReference type="Proteomes" id="UP000293291"/>
    </source>
</evidence>
<evidence type="ECO:0000259" key="1">
    <source>
        <dbReference type="Pfam" id="PF12802"/>
    </source>
</evidence>
<dbReference type="InterPro" id="IPR000835">
    <property type="entry name" value="HTH_MarR-typ"/>
</dbReference>
<sequence>MSRDAWTFLSNHGHVLVALARDPDARTRDLADAVGITERAVQQIIADLVGHGYVQKDKVGRRNRYQVTRGAHFRHDLEAGVTLGSFVDLVGRSDTGTKRNS</sequence>
<reference evidence="2 3" key="1">
    <citation type="submission" date="2019-01" db="EMBL/GenBank/DDBJ databases">
        <title>Novel species of Nocardioides.</title>
        <authorList>
            <person name="Liu Q."/>
            <person name="Xin Y.-H."/>
        </authorList>
    </citation>
    <scope>NUCLEOTIDE SEQUENCE [LARGE SCALE GENOMIC DNA]</scope>
    <source>
        <strain evidence="2 3">CGMCC 4.6875</strain>
    </source>
</reference>
<gene>
    <name evidence="2" type="ORF">EUA07_17820</name>
</gene>
<feature type="domain" description="HTH marR-type" evidence="1">
    <location>
        <begin position="12"/>
        <end position="62"/>
    </location>
</feature>
<organism evidence="2 3">
    <name type="scientific">Nocardioides ganghwensis</name>
    <dbReference type="NCBI Taxonomy" id="252230"/>
    <lineage>
        <taxon>Bacteria</taxon>
        <taxon>Bacillati</taxon>
        <taxon>Actinomycetota</taxon>
        <taxon>Actinomycetes</taxon>
        <taxon>Propionibacteriales</taxon>
        <taxon>Nocardioidaceae</taxon>
        <taxon>Nocardioides</taxon>
    </lineage>
</organism>
<dbReference type="RefSeq" id="WP_129456525.1">
    <property type="nucleotide sequence ID" value="NZ_JACXYX010000004.1"/>
</dbReference>
<dbReference type="Gene3D" id="1.10.10.10">
    <property type="entry name" value="Winged helix-like DNA-binding domain superfamily/Winged helix DNA-binding domain"/>
    <property type="match status" value="1"/>
</dbReference>
<dbReference type="GO" id="GO:0003700">
    <property type="term" value="F:DNA-binding transcription factor activity"/>
    <property type="evidence" value="ECO:0007669"/>
    <property type="project" value="InterPro"/>
</dbReference>